<protein>
    <recommendedName>
        <fullName evidence="10">Isoleucine--tRNA ligase</fullName>
        <ecNumber evidence="10">6.1.1.5</ecNumber>
    </recommendedName>
    <alternativeName>
        <fullName evidence="10">Isoleucyl-tRNA synthetase</fullName>
        <shortName evidence="10">IleRS</shortName>
    </alternativeName>
</protein>
<sequence length="1078" mass="124287">MPIHEAEKSYEHDKIEKKVQKFWKEEDTFKKVNELREKGPKYSFLDGPPYCSGKIHLGTAWNKVIKDSYLRFKSMNGFGLRRQAGWDMHGLPIENKVEHLMGIQSKQEIEEDIGIAAFVDKCREFAIENKIAMEQEFDQLGVWMDWDNPYMTLDPKYMESSWWTLKRANEQDLLVNDQRVISWCPHCGTALAAAEIEYEEKADPSIYIKFPVRGEENTYFLVWTTTPWTLPANMAICANPEFDYVYVSKDGETYILAENLMEEVLGKQVKIHRTEISDDSEDGENQIIEEKEIMHEIIKTVKGEDLIGMSYDYILADEVPIHDKFDEIDAVHTVLEGNHVELGEGTGLVHTAPGHGPDDFEVGQANNIPIFCPVGEDGCFTEEAGKYNAKFTKDENSQIIKDLEDKGLMYKSETIEHRYGVCWRCKTPIIYRATKQWFLKVNDIKQKMLDEIGRVEWVPKWAGEGRFYDWVDNARDWTISRQRYWGIPIPIWECPDCGELKVIGSLNELKEESLNDINVSDAELIHRPYVDEVEVKCDKCGKVIKRIPDVLDVWIDSGVAGWASLYYPEEKEKFEEWYPYDFITEGHDQTRGWFYSQLGTGVISMGKSPYKKVLMHGFVLDEHGNKMSKSLGNVVSPEEVIEKYGADVLRFYLLWASKPWDDLKFVWDELLNINKMFNILWNVYVFSTTYMSLDNFNPIGLTEKDMILRAEDKWIISKANTLVKEVTEDLDKLFFHKATRKINNFILEDLSRWYVRLIRGRTWVESDDPDKLGAYYSLYTALVKLISVLCPIAPHVSEEIYENLVKGVNPDALESIHMNDWGYDDDAIDTELESKMDVVRNVIDASIRARDIAQYKLRWPVSDITVVSQDENILKAIEELTDIIKDQSNTKDVLCASEFEKLSFNAKPNLKTLGPRLKGDMGKVMKALKESDGNQIKEDIEANGSITVEGHELSNGDVLFDSELPDDFVSSEFEGGNVFVNTNVTLEIKQEAMARELIRRIQDMRKDLDLDVEANINVDVETSDEFKELIVPQSEVISHEVRAKSLIISTSEECSKYSKDYTKEWDIEGEKVIISIKN</sequence>
<dbReference type="SUPFAM" id="SSF50677">
    <property type="entry name" value="ValRS/IleRS/LeuRS editing domain"/>
    <property type="match status" value="1"/>
</dbReference>
<dbReference type="GO" id="GO:0000049">
    <property type="term" value="F:tRNA binding"/>
    <property type="evidence" value="ECO:0007669"/>
    <property type="project" value="InterPro"/>
</dbReference>
<gene>
    <name evidence="10" type="primary">ileS</name>
    <name evidence="13" type="ORF">SAMN05216439_1449</name>
</gene>
<evidence type="ECO:0000256" key="3">
    <source>
        <dbReference type="ARBA" id="ARBA00022723"/>
    </source>
</evidence>
<dbReference type="Gene3D" id="3.40.50.620">
    <property type="entry name" value="HUPs"/>
    <property type="match status" value="2"/>
</dbReference>
<dbReference type="InterPro" id="IPR033709">
    <property type="entry name" value="Anticodon_Ile_ABEc"/>
</dbReference>
<dbReference type="InterPro" id="IPR009080">
    <property type="entry name" value="tRNAsynth_Ia_anticodon-bd"/>
</dbReference>
<dbReference type="HAMAP" id="MF_02003">
    <property type="entry name" value="Ile_tRNA_synth_type2"/>
    <property type="match status" value="1"/>
</dbReference>
<keyword evidence="2 10" id="KW-0436">Ligase</keyword>
<comment type="function">
    <text evidence="10">Catalyzes the attachment of isoleucine to tRNA(Ile). As IleRS can inadvertently accommodate and process structurally similar amino acids such as valine, to avoid such errors it has two additional distinct tRNA(Ile)-dependent editing activities. One activity is designated as 'pretransfer' editing and involves the hydrolysis of activated Val-AMP. The other activity is designated 'posttransfer' editing and involves deacylation of mischarged Val-tRNA(Ile).</text>
</comment>
<dbReference type="SUPFAM" id="SSF52374">
    <property type="entry name" value="Nucleotidylyl transferase"/>
    <property type="match status" value="1"/>
</dbReference>
<dbReference type="EC" id="6.1.1.5" evidence="10"/>
<dbReference type="STRING" id="190974.SAMN05216439_1449"/>
<dbReference type="Pfam" id="PF19302">
    <property type="entry name" value="DUF5915"/>
    <property type="match status" value="1"/>
</dbReference>
<evidence type="ECO:0000313" key="14">
    <source>
        <dbReference type="Proteomes" id="UP000199506"/>
    </source>
</evidence>
<dbReference type="InterPro" id="IPR002300">
    <property type="entry name" value="aa-tRNA-synth_Ia"/>
</dbReference>
<dbReference type="PANTHER" id="PTHR42780">
    <property type="entry name" value="SOLEUCYL-TRNA SYNTHETASE"/>
    <property type="match status" value="1"/>
</dbReference>
<dbReference type="Proteomes" id="UP000199506">
    <property type="component" value="Unassembled WGS sequence"/>
</dbReference>
<evidence type="ECO:0000256" key="10">
    <source>
        <dbReference type="HAMAP-Rule" id="MF_02003"/>
    </source>
</evidence>
<evidence type="ECO:0000256" key="1">
    <source>
        <dbReference type="ARBA" id="ARBA00022490"/>
    </source>
</evidence>
<dbReference type="AlphaFoldDB" id="A0A1H7JUC8"/>
<keyword evidence="3 10" id="KW-0479">Metal-binding</keyword>
<feature type="short sequence motif" description="'HIGH' region" evidence="10">
    <location>
        <begin position="49"/>
        <end position="59"/>
    </location>
</feature>
<comment type="similarity">
    <text evidence="10">Belongs to the class-I aminoacyl-tRNA synthetase family. IleS type 2 subfamily.</text>
</comment>
<reference evidence="13 14" key="1">
    <citation type="submission" date="2016-10" db="EMBL/GenBank/DDBJ databases">
        <authorList>
            <person name="de Groot N.N."/>
        </authorList>
    </citation>
    <scope>NUCLEOTIDE SEQUENCE [LARGE SCALE GENOMIC DNA]</scope>
    <source>
        <strain evidence="13 14">DSM 11978</strain>
    </source>
</reference>
<feature type="binding site" evidence="10">
    <location>
        <position position="629"/>
    </location>
    <ligand>
        <name>ATP</name>
        <dbReference type="ChEBI" id="CHEBI:30616"/>
    </ligand>
</feature>
<evidence type="ECO:0000256" key="9">
    <source>
        <dbReference type="ARBA" id="ARBA00048359"/>
    </source>
</evidence>
<dbReference type="InterPro" id="IPR009008">
    <property type="entry name" value="Val/Leu/Ile-tRNA-synth_edit"/>
</dbReference>
<dbReference type="EMBL" id="FOAK01000005">
    <property type="protein sequence ID" value="SEK77896.1"/>
    <property type="molecule type" value="Genomic_DNA"/>
</dbReference>
<dbReference type="FunFam" id="3.40.50.620:FF:000286">
    <property type="entry name" value="Isoleucine--tRNA ligase"/>
    <property type="match status" value="1"/>
</dbReference>
<dbReference type="Pfam" id="PF08264">
    <property type="entry name" value="Anticodon_1"/>
    <property type="match status" value="1"/>
</dbReference>
<evidence type="ECO:0000313" key="13">
    <source>
        <dbReference type="EMBL" id="SEK77896.1"/>
    </source>
</evidence>
<dbReference type="OrthoDB" id="30823at2157"/>
<dbReference type="InterPro" id="IPR014729">
    <property type="entry name" value="Rossmann-like_a/b/a_fold"/>
</dbReference>
<dbReference type="GO" id="GO:0005737">
    <property type="term" value="C:cytoplasm"/>
    <property type="evidence" value="ECO:0007669"/>
    <property type="project" value="UniProtKB-SubCell"/>
</dbReference>
<comment type="subcellular location">
    <subcellularLocation>
        <location evidence="10">Cytoplasm</location>
    </subcellularLocation>
</comment>
<name>A0A1H7JUC8_9EURY</name>
<keyword evidence="6 10" id="KW-0067">ATP-binding</keyword>
<evidence type="ECO:0000256" key="5">
    <source>
        <dbReference type="ARBA" id="ARBA00022833"/>
    </source>
</evidence>
<dbReference type="GO" id="GO:0008270">
    <property type="term" value="F:zinc ion binding"/>
    <property type="evidence" value="ECO:0007669"/>
    <property type="project" value="UniProtKB-UniRule"/>
</dbReference>
<evidence type="ECO:0000259" key="11">
    <source>
        <dbReference type="Pfam" id="PF00133"/>
    </source>
</evidence>
<keyword evidence="1 10" id="KW-0963">Cytoplasm</keyword>
<proteinExistence type="inferred from homology"/>
<dbReference type="InterPro" id="IPR023586">
    <property type="entry name" value="Ile-tRNA-ligase_type2"/>
</dbReference>
<comment type="catalytic activity">
    <reaction evidence="9 10">
        <text>tRNA(Ile) + L-isoleucine + ATP = L-isoleucyl-tRNA(Ile) + AMP + diphosphate</text>
        <dbReference type="Rhea" id="RHEA:11060"/>
        <dbReference type="Rhea" id="RHEA-COMP:9666"/>
        <dbReference type="Rhea" id="RHEA-COMP:9695"/>
        <dbReference type="ChEBI" id="CHEBI:30616"/>
        <dbReference type="ChEBI" id="CHEBI:33019"/>
        <dbReference type="ChEBI" id="CHEBI:58045"/>
        <dbReference type="ChEBI" id="CHEBI:78442"/>
        <dbReference type="ChEBI" id="CHEBI:78528"/>
        <dbReference type="ChEBI" id="CHEBI:456215"/>
        <dbReference type="EC" id="6.1.1.5"/>
    </reaction>
</comment>
<dbReference type="SUPFAM" id="SSF47323">
    <property type="entry name" value="Anticodon-binding domain of a subclass of class I aminoacyl-tRNA synthetases"/>
    <property type="match status" value="1"/>
</dbReference>
<evidence type="ECO:0000256" key="6">
    <source>
        <dbReference type="ARBA" id="ARBA00022840"/>
    </source>
</evidence>
<dbReference type="GO" id="GO:0004822">
    <property type="term" value="F:isoleucine-tRNA ligase activity"/>
    <property type="evidence" value="ECO:0007669"/>
    <property type="project" value="UniProtKB-UniRule"/>
</dbReference>
<keyword evidence="5 10" id="KW-0862">Zinc</keyword>
<evidence type="ECO:0000256" key="4">
    <source>
        <dbReference type="ARBA" id="ARBA00022741"/>
    </source>
</evidence>
<comment type="subunit">
    <text evidence="10">Monomer.</text>
</comment>
<comment type="domain">
    <text evidence="10">IleRS has two distinct active sites: one for aminoacylation and one for editing. The misactivated valine is translocated from the active site to the editing site, which sterically excludes the correctly activated isoleucine. The single editing site contains two valyl binding pockets, one specific for each substrate (Val-AMP or Val-tRNA(Ile)).</text>
</comment>
<dbReference type="GO" id="GO:0006428">
    <property type="term" value="P:isoleucyl-tRNA aminoacylation"/>
    <property type="evidence" value="ECO:0007669"/>
    <property type="project" value="UniProtKB-UniRule"/>
</dbReference>
<dbReference type="RefSeq" id="WP_091699271.1">
    <property type="nucleotide sequence ID" value="NZ_FOAK01000005.1"/>
</dbReference>
<dbReference type="InterPro" id="IPR013155">
    <property type="entry name" value="M/V/L/I-tRNA-synth_anticd-bd"/>
</dbReference>
<dbReference type="GO" id="GO:0005524">
    <property type="term" value="F:ATP binding"/>
    <property type="evidence" value="ECO:0007669"/>
    <property type="project" value="UniProtKB-UniRule"/>
</dbReference>
<dbReference type="NCBIfam" id="TIGR00392">
    <property type="entry name" value="ileS"/>
    <property type="match status" value="1"/>
</dbReference>
<dbReference type="Gene3D" id="1.10.730.10">
    <property type="entry name" value="Isoleucyl-tRNA Synthetase, Domain 1"/>
    <property type="match status" value="1"/>
</dbReference>
<dbReference type="PRINTS" id="PR00984">
    <property type="entry name" value="TRNASYNTHILE"/>
</dbReference>
<keyword evidence="8 10" id="KW-0030">Aminoacyl-tRNA synthetase</keyword>
<dbReference type="Pfam" id="PF00133">
    <property type="entry name" value="tRNA-synt_1"/>
    <property type="match status" value="1"/>
</dbReference>
<dbReference type="CDD" id="cd07961">
    <property type="entry name" value="Anticodon_Ia_Ile_ABEc"/>
    <property type="match status" value="1"/>
</dbReference>
<comment type="cofactor">
    <cofactor evidence="10">
        <name>Zn(2+)</name>
        <dbReference type="ChEBI" id="CHEBI:29105"/>
    </cofactor>
</comment>
<feature type="short sequence motif" description="'KMSKS' region" evidence="10">
    <location>
        <begin position="626"/>
        <end position="630"/>
    </location>
</feature>
<keyword evidence="4 10" id="KW-0547">Nucleotide-binding</keyword>
<dbReference type="InterPro" id="IPR002301">
    <property type="entry name" value="Ile-tRNA-ligase"/>
</dbReference>
<dbReference type="GO" id="GO:0002161">
    <property type="term" value="F:aminoacyl-tRNA deacylase activity"/>
    <property type="evidence" value="ECO:0007669"/>
    <property type="project" value="InterPro"/>
</dbReference>
<dbReference type="CDD" id="cd00818">
    <property type="entry name" value="IleRS_core"/>
    <property type="match status" value="1"/>
</dbReference>
<evidence type="ECO:0000259" key="12">
    <source>
        <dbReference type="Pfam" id="PF08264"/>
    </source>
</evidence>
<accession>A0A1H7JUC8</accession>
<dbReference type="PANTHER" id="PTHR42780:SF1">
    <property type="entry name" value="ISOLEUCINE--TRNA LIGASE, CYTOPLASMIC"/>
    <property type="match status" value="1"/>
</dbReference>
<feature type="domain" description="Aminoacyl-tRNA synthetase class Ia" evidence="11">
    <location>
        <begin position="19"/>
        <end position="664"/>
    </location>
</feature>
<organism evidence="13 14">
    <name type="scientific">Methanobrevibacter gottschalkii</name>
    <dbReference type="NCBI Taxonomy" id="190974"/>
    <lineage>
        <taxon>Archaea</taxon>
        <taxon>Methanobacteriati</taxon>
        <taxon>Methanobacteriota</taxon>
        <taxon>Methanomada group</taxon>
        <taxon>Methanobacteria</taxon>
        <taxon>Methanobacteriales</taxon>
        <taxon>Methanobacteriaceae</taxon>
        <taxon>Methanobrevibacter</taxon>
    </lineage>
</organism>
<dbReference type="InterPro" id="IPR001412">
    <property type="entry name" value="aa-tRNA-synth_I_CS"/>
</dbReference>
<evidence type="ECO:0000256" key="7">
    <source>
        <dbReference type="ARBA" id="ARBA00022917"/>
    </source>
</evidence>
<evidence type="ECO:0000256" key="8">
    <source>
        <dbReference type="ARBA" id="ARBA00023146"/>
    </source>
</evidence>
<keyword evidence="7 10" id="KW-0648">Protein biosynthesis</keyword>
<feature type="domain" description="Methionyl/Valyl/Leucyl/Isoleucyl-tRNA synthetase anticodon-binding" evidence="12">
    <location>
        <begin position="712"/>
        <end position="862"/>
    </location>
</feature>
<dbReference type="PROSITE" id="PS00178">
    <property type="entry name" value="AA_TRNA_LIGASE_I"/>
    <property type="match status" value="1"/>
</dbReference>
<evidence type="ECO:0000256" key="2">
    <source>
        <dbReference type="ARBA" id="ARBA00022598"/>
    </source>
</evidence>